<gene>
    <name evidence="1" type="ORF">TKK_008833</name>
</gene>
<sequence>MSRGLPSLRHLLADVRDATARELRLVRLRERLTLLLRVIGSLLRVCAAAHAESAAVAARKTAAPDACSCPAYQCLLCLFARANLAGEPDPTTRIRI</sequence>
<evidence type="ECO:0000313" key="1">
    <source>
        <dbReference type="EMBL" id="KAL3397261.1"/>
    </source>
</evidence>
<name>A0ABD2WW85_9HYME</name>
<dbReference type="EMBL" id="JBJJXI010000066">
    <property type="protein sequence ID" value="KAL3397261.1"/>
    <property type="molecule type" value="Genomic_DNA"/>
</dbReference>
<dbReference type="AlphaFoldDB" id="A0ABD2WW85"/>
<protein>
    <submittedName>
        <fullName evidence="1">Uncharacterized protein</fullName>
    </submittedName>
</protein>
<keyword evidence="2" id="KW-1185">Reference proteome</keyword>
<evidence type="ECO:0000313" key="2">
    <source>
        <dbReference type="Proteomes" id="UP001627154"/>
    </source>
</evidence>
<accession>A0ABD2WW85</accession>
<organism evidence="1 2">
    <name type="scientific">Trichogramma kaykai</name>
    <dbReference type="NCBI Taxonomy" id="54128"/>
    <lineage>
        <taxon>Eukaryota</taxon>
        <taxon>Metazoa</taxon>
        <taxon>Ecdysozoa</taxon>
        <taxon>Arthropoda</taxon>
        <taxon>Hexapoda</taxon>
        <taxon>Insecta</taxon>
        <taxon>Pterygota</taxon>
        <taxon>Neoptera</taxon>
        <taxon>Endopterygota</taxon>
        <taxon>Hymenoptera</taxon>
        <taxon>Apocrita</taxon>
        <taxon>Proctotrupomorpha</taxon>
        <taxon>Chalcidoidea</taxon>
        <taxon>Trichogrammatidae</taxon>
        <taxon>Trichogramma</taxon>
    </lineage>
</organism>
<reference evidence="1 2" key="1">
    <citation type="journal article" date="2024" name="bioRxiv">
        <title>A reference genome for Trichogramma kaykai: A tiny desert-dwelling parasitoid wasp with competing sex-ratio distorters.</title>
        <authorList>
            <person name="Culotta J."/>
            <person name="Lindsey A.R."/>
        </authorList>
    </citation>
    <scope>NUCLEOTIDE SEQUENCE [LARGE SCALE GENOMIC DNA]</scope>
    <source>
        <strain evidence="1 2">KSX58</strain>
    </source>
</reference>
<dbReference type="Proteomes" id="UP001627154">
    <property type="component" value="Unassembled WGS sequence"/>
</dbReference>
<comment type="caution">
    <text evidence="1">The sequence shown here is derived from an EMBL/GenBank/DDBJ whole genome shotgun (WGS) entry which is preliminary data.</text>
</comment>
<proteinExistence type="predicted"/>